<feature type="transmembrane region" description="Helical" evidence="1">
    <location>
        <begin position="75"/>
        <end position="98"/>
    </location>
</feature>
<keyword evidence="1" id="KW-0812">Transmembrane</keyword>
<accession>A0A918RIU7</accession>
<organism evidence="2 3">
    <name type="scientific">Novosphingobium arvoryzae</name>
    <dbReference type="NCBI Taxonomy" id="1256514"/>
    <lineage>
        <taxon>Bacteria</taxon>
        <taxon>Pseudomonadati</taxon>
        <taxon>Pseudomonadota</taxon>
        <taxon>Alphaproteobacteria</taxon>
        <taxon>Sphingomonadales</taxon>
        <taxon>Sphingomonadaceae</taxon>
        <taxon>Novosphingobium</taxon>
    </lineage>
</organism>
<reference evidence="2" key="2">
    <citation type="submission" date="2020-09" db="EMBL/GenBank/DDBJ databases">
        <authorList>
            <person name="Sun Q."/>
            <person name="Kim S."/>
        </authorList>
    </citation>
    <scope>NUCLEOTIDE SEQUENCE</scope>
    <source>
        <strain evidence="2">KCTC 32422</strain>
    </source>
</reference>
<feature type="transmembrane region" description="Helical" evidence="1">
    <location>
        <begin position="48"/>
        <end position="68"/>
    </location>
</feature>
<sequence length="178" mass="18445">MPLTSPLPTTTAKWRLAIWSLAALVMLVPVIAQLTVTGMNWDAFDFGVFAAMLLAGCAGFEVVLRLGAANAAYRVAACLAIGGAFLMVMANLAVGIIGNEGNPVNLLFFALLAMGAFGALAVRFEAAGMARVMTMLAAAQALLGLGLAVTGIGFTPVFTLFYVLLWLGAGKLFRQSAA</sequence>
<dbReference type="EMBL" id="BMZD01000004">
    <property type="protein sequence ID" value="GGZ98691.1"/>
    <property type="molecule type" value="Genomic_DNA"/>
</dbReference>
<proteinExistence type="predicted"/>
<evidence type="ECO:0000313" key="2">
    <source>
        <dbReference type="EMBL" id="GGZ98691.1"/>
    </source>
</evidence>
<evidence type="ECO:0000313" key="3">
    <source>
        <dbReference type="Proteomes" id="UP000634139"/>
    </source>
</evidence>
<name>A0A918RIU7_9SPHN</name>
<keyword evidence="3" id="KW-1185">Reference proteome</keyword>
<feature type="transmembrane region" description="Helical" evidence="1">
    <location>
        <begin position="142"/>
        <end position="167"/>
    </location>
</feature>
<dbReference type="Proteomes" id="UP000634139">
    <property type="component" value="Unassembled WGS sequence"/>
</dbReference>
<reference evidence="2" key="1">
    <citation type="journal article" date="2014" name="Int. J. Syst. Evol. Microbiol.">
        <title>Complete genome sequence of Corynebacterium casei LMG S-19264T (=DSM 44701T), isolated from a smear-ripened cheese.</title>
        <authorList>
            <consortium name="US DOE Joint Genome Institute (JGI-PGF)"/>
            <person name="Walter F."/>
            <person name="Albersmeier A."/>
            <person name="Kalinowski J."/>
            <person name="Ruckert C."/>
        </authorList>
    </citation>
    <scope>NUCLEOTIDE SEQUENCE</scope>
    <source>
        <strain evidence="2">KCTC 32422</strain>
    </source>
</reference>
<dbReference type="RefSeq" id="WP_189540831.1">
    <property type="nucleotide sequence ID" value="NZ_BMZD01000004.1"/>
</dbReference>
<comment type="caution">
    <text evidence="2">The sequence shown here is derived from an EMBL/GenBank/DDBJ whole genome shotgun (WGS) entry which is preliminary data.</text>
</comment>
<feature type="transmembrane region" description="Helical" evidence="1">
    <location>
        <begin position="104"/>
        <end position="122"/>
    </location>
</feature>
<gene>
    <name evidence="2" type="ORF">GCM10011617_18850</name>
</gene>
<dbReference type="AlphaFoldDB" id="A0A918RIU7"/>
<keyword evidence="1" id="KW-1133">Transmembrane helix</keyword>
<keyword evidence="1" id="KW-0472">Membrane</keyword>
<protein>
    <submittedName>
        <fullName evidence="2">Uncharacterized protein</fullName>
    </submittedName>
</protein>
<evidence type="ECO:0000256" key="1">
    <source>
        <dbReference type="SAM" id="Phobius"/>
    </source>
</evidence>